<name>K2GXG8_9BACT</name>
<evidence type="ECO:0000313" key="1">
    <source>
        <dbReference type="EMBL" id="EKE28085.1"/>
    </source>
</evidence>
<protein>
    <submittedName>
        <fullName evidence="1">Peptidase M23</fullName>
    </submittedName>
</protein>
<gene>
    <name evidence="1" type="ORF">ACD_3C00104G0005</name>
</gene>
<dbReference type="AlphaFoldDB" id="K2GXG8"/>
<comment type="caution">
    <text evidence="1">The sequence shown here is derived from an EMBL/GenBank/DDBJ whole genome shotgun (WGS) entry which is preliminary data.</text>
</comment>
<dbReference type="Gene3D" id="2.70.70.10">
    <property type="entry name" value="Glucose Permease (Domain IIA)"/>
    <property type="match status" value="1"/>
</dbReference>
<sequence>MIFPKLFITPLILTIGVFPFTMNSADIYEHSRWWGRIISNLNENIITDDYKLNSTILIVRTKEEYMAPEIYSKCRNAQKLAISEKIWSNFIYIINLNYIWSCDDNVVYVKNWDEIYTDTAYLLNIKDYSKNFTDFTDLSNKQIEEKIARLDVLGLKLDEQILSLKQKWDLASKINLIKSLYDKKFEEYENIFLSNILSTRKSLRYNSPVAGKVVPTKKNIIPNTPRPYRAKYTDWVHHWWDIFANRWTPVQALSDGIVVRIVKDFNWSKFDNILWRDISDEDKAKNLDIYRWNQVWLKAADWNVIIYSHLENIPANLKQWQYVKEWEYFWQIWRSWVPDKEYKDFHLHFEIQLNPYLKADNSPLDIMKWKYFGKGLSYDWIIKSQTKLFSEW</sequence>
<reference evidence="1" key="1">
    <citation type="journal article" date="2012" name="Science">
        <title>Fermentation, hydrogen, and sulfur metabolism in multiple uncultivated bacterial phyla.</title>
        <authorList>
            <person name="Wrighton K.C."/>
            <person name="Thomas B.C."/>
            <person name="Sharon I."/>
            <person name="Miller C.S."/>
            <person name="Castelle C.J."/>
            <person name="VerBerkmoes N.C."/>
            <person name="Wilkins M.J."/>
            <person name="Hettich R.L."/>
            <person name="Lipton M.S."/>
            <person name="Williams K.H."/>
            <person name="Long P.E."/>
            <person name="Banfield J.F."/>
        </authorList>
    </citation>
    <scope>NUCLEOTIDE SEQUENCE [LARGE SCALE GENOMIC DNA]</scope>
</reference>
<dbReference type="InterPro" id="IPR011055">
    <property type="entry name" value="Dup_hybrid_motif"/>
</dbReference>
<dbReference type="EMBL" id="AMFJ01000378">
    <property type="protein sequence ID" value="EKE28085.1"/>
    <property type="molecule type" value="Genomic_DNA"/>
</dbReference>
<dbReference type="CDD" id="cd12797">
    <property type="entry name" value="M23_peptidase"/>
    <property type="match status" value="1"/>
</dbReference>
<proteinExistence type="predicted"/>
<organism evidence="1">
    <name type="scientific">uncultured bacterium</name>
    <name type="common">gcode 4</name>
    <dbReference type="NCBI Taxonomy" id="1234023"/>
    <lineage>
        <taxon>Bacteria</taxon>
        <taxon>environmental samples</taxon>
    </lineage>
</organism>
<feature type="non-terminal residue" evidence="1">
    <location>
        <position position="392"/>
    </location>
</feature>
<accession>K2GXG8</accession>